<dbReference type="CDD" id="cd17536">
    <property type="entry name" value="REC_YesN-like"/>
    <property type="match status" value="1"/>
</dbReference>
<reference evidence="7 8" key="1">
    <citation type="submission" date="2017-06" db="EMBL/GenBank/DDBJ databases">
        <title>Complete genome sequence of Paenibacillus donghaensis KCTC 13049T isolated from East Sea sediment, South Korea.</title>
        <authorList>
            <person name="Jung B.K."/>
            <person name="Hong S.-J."/>
            <person name="Shin J.-H."/>
        </authorList>
    </citation>
    <scope>NUCLEOTIDE SEQUENCE [LARGE SCALE GENOMIC DNA]</scope>
    <source>
        <strain evidence="7 8">KCTC 13049</strain>
    </source>
</reference>
<dbReference type="EMBL" id="CP021780">
    <property type="protein sequence ID" value="ASA20766.1"/>
    <property type="molecule type" value="Genomic_DNA"/>
</dbReference>
<dbReference type="Pfam" id="PF17853">
    <property type="entry name" value="GGDEF_2"/>
    <property type="match status" value="1"/>
</dbReference>
<evidence type="ECO:0000313" key="8">
    <source>
        <dbReference type="Proteomes" id="UP000249890"/>
    </source>
</evidence>
<evidence type="ECO:0000259" key="5">
    <source>
        <dbReference type="PROSITE" id="PS01124"/>
    </source>
</evidence>
<dbReference type="RefSeq" id="WP_087914784.1">
    <property type="nucleotide sequence ID" value="NZ_CP021780.1"/>
</dbReference>
<dbReference type="GO" id="GO:0000160">
    <property type="term" value="P:phosphorelay signal transduction system"/>
    <property type="evidence" value="ECO:0007669"/>
    <property type="project" value="InterPro"/>
</dbReference>
<organism evidence="7 8">
    <name type="scientific">Paenibacillus donghaensis</name>
    <dbReference type="NCBI Taxonomy" id="414771"/>
    <lineage>
        <taxon>Bacteria</taxon>
        <taxon>Bacillati</taxon>
        <taxon>Bacillota</taxon>
        <taxon>Bacilli</taxon>
        <taxon>Bacillales</taxon>
        <taxon>Paenibacillaceae</taxon>
        <taxon>Paenibacillus</taxon>
    </lineage>
</organism>
<sequence>MKLLIVDDETRTRELLRSHIDWEGIGVDEVRTAHNGIKALEYATEWKPEIILCDVRMPKMDGIEFANQYRLIAPQGKIIFLSGYSDKEYLKSAIHLKALTYIEKPVNPLEVRSAVKAAVLLCQEEEKKYNVELQVQKDIDRSLPYLRQEMVRKLISNPASPNVGPAIHNQETFLLPLKGPYTVATANLYWKGLSHPEDFSLQQNIILDMINRSQNFPSLRLIAGFNWQNQLVLIIPGRFGNAYRDGRGTIEELFAELCQIAGEAIELRLGIGSSAQTLMEIPEAYNNAVRISAFQYYHDQNNIFFDSIGPSQSIDTNWDEVRRIRNHLRKGEIDAAKVALREWTRYARACMDLDILRLKDTYFQFMLAITETAVQLNLVEQTEDKERRYVWKEIDGIPSLNALERFVMNTIDELFAAGQGEPKDANIRKMQIIVQYIHANFHQSGFTIKAIADHVQFSETYLCAYFKKQQGQTIKEYITEVRINKAKELLGDMSMKLFEITVQLGFTDAGYFTTFFKRYVGCTPSEYRERMLR</sequence>
<evidence type="ECO:0000256" key="1">
    <source>
        <dbReference type="ARBA" id="ARBA00023015"/>
    </source>
</evidence>
<dbReference type="PANTHER" id="PTHR43280">
    <property type="entry name" value="ARAC-FAMILY TRANSCRIPTIONAL REGULATOR"/>
    <property type="match status" value="1"/>
</dbReference>
<dbReference type="SUPFAM" id="SSF52172">
    <property type="entry name" value="CheY-like"/>
    <property type="match status" value="1"/>
</dbReference>
<protein>
    <submittedName>
        <fullName evidence="7">DNA-binding response regulator</fullName>
    </submittedName>
</protein>
<dbReference type="AlphaFoldDB" id="A0A2Z2K4J5"/>
<feature type="domain" description="HTH araC/xylS-type" evidence="5">
    <location>
        <begin position="431"/>
        <end position="530"/>
    </location>
</feature>
<evidence type="ECO:0000256" key="2">
    <source>
        <dbReference type="ARBA" id="ARBA00023125"/>
    </source>
</evidence>
<dbReference type="Pfam" id="PF12833">
    <property type="entry name" value="HTH_18"/>
    <property type="match status" value="1"/>
</dbReference>
<proteinExistence type="predicted"/>
<keyword evidence="4" id="KW-0597">Phosphoprotein</keyword>
<keyword evidence="3" id="KW-0804">Transcription</keyword>
<dbReference type="PROSITE" id="PS50110">
    <property type="entry name" value="RESPONSE_REGULATORY"/>
    <property type="match status" value="1"/>
</dbReference>
<gene>
    <name evidence="7" type="ORF">B9T62_08200</name>
</gene>
<dbReference type="PROSITE" id="PS01124">
    <property type="entry name" value="HTH_ARAC_FAMILY_2"/>
    <property type="match status" value="1"/>
</dbReference>
<feature type="domain" description="Response regulatory" evidence="6">
    <location>
        <begin position="2"/>
        <end position="119"/>
    </location>
</feature>
<keyword evidence="2 7" id="KW-0238">DNA-binding</keyword>
<dbReference type="InterPro" id="IPR020449">
    <property type="entry name" value="Tscrpt_reg_AraC-type_HTH"/>
</dbReference>
<keyword evidence="1" id="KW-0805">Transcription regulation</keyword>
<keyword evidence="8" id="KW-1185">Reference proteome</keyword>
<dbReference type="InterPro" id="IPR009057">
    <property type="entry name" value="Homeodomain-like_sf"/>
</dbReference>
<name>A0A2Z2K4J5_9BACL</name>
<dbReference type="PROSITE" id="PS00041">
    <property type="entry name" value="HTH_ARAC_FAMILY_1"/>
    <property type="match status" value="1"/>
</dbReference>
<dbReference type="SMART" id="SM00342">
    <property type="entry name" value="HTH_ARAC"/>
    <property type="match status" value="1"/>
</dbReference>
<feature type="modified residue" description="4-aspartylphosphate" evidence="4">
    <location>
        <position position="54"/>
    </location>
</feature>
<dbReference type="KEGG" id="pdh:B9T62_08200"/>
<dbReference type="GO" id="GO:0003700">
    <property type="term" value="F:DNA-binding transcription factor activity"/>
    <property type="evidence" value="ECO:0007669"/>
    <property type="project" value="InterPro"/>
</dbReference>
<dbReference type="PANTHER" id="PTHR43280:SF28">
    <property type="entry name" value="HTH-TYPE TRANSCRIPTIONAL ACTIVATOR RHAS"/>
    <property type="match status" value="1"/>
</dbReference>
<evidence type="ECO:0000313" key="7">
    <source>
        <dbReference type="EMBL" id="ASA20766.1"/>
    </source>
</evidence>
<dbReference type="GO" id="GO:0043565">
    <property type="term" value="F:sequence-specific DNA binding"/>
    <property type="evidence" value="ECO:0007669"/>
    <property type="project" value="InterPro"/>
</dbReference>
<dbReference type="Pfam" id="PF00072">
    <property type="entry name" value="Response_reg"/>
    <property type="match status" value="1"/>
</dbReference>
<accession>A0A2Z2K4J5</accession>
<dbReference type="PRINTS" id="PR00032">
    <property type="entry name" value="HTHARAC"/>
</dbReference>
<dbReference type="InterPro" id="IPR018060">
    <property type="entry name" value="HTH_AraC"/>
</dbReference>
<dbReference type="InterPro" id="IPR011006">
    <property type="entry name" value="CheY-like_superfamily"/>
</dbReference>
<dbReference type="InterPro" id="IPR001789">
    <property type="entry name" value="Sig_transdc_resp-reg_receiver"/>
</dbReference>
<evidence type="ECO:0000259" key="6">
    <source>
        <dbReference type="PROSITE" id="PS50110"/>
    </source>
</evidence>
<evidence type="ECO:0000256" key="4">
    <source>
        <dbReference type="PROSITE-ProRule" id="PRU00169"/>
    </source>
</evidence>
<dbReference type="Proteomes" id="UP000249890">
    <property type="component" value="Chromosome"/>
</dbReference>
<dbReference type="Gene3D" id="1.10.10.60">
    <property type="entry name" value="Homeodomain-like"/>
    <property type="match status" value="2"/>
</dbReference>
<dbReference type="OrthoDB" id="9794370at2"/>
<evidence type="ECO:0000256" key="3">
    <source>
        <dbReference type="ARBA" id="ARBA00023163"/>
    </source>
</evidence>
<dbReference type="SMART" id="SM00448">
    <property type="entry name" value="REC"/>
    <property type="match status" value="1"/>
</dbReference>
<dbReference type="InterPro" id="IPR041522">
    <property type="entry name" value="CdaR_GGDEF"/>
</dbReference>
<dbReference type="InterPro" id="IPR018062">
    <property type="entry name" value="HTH_AraC-typ_CS"/>
</dbReference>
<dbReference type="Gene3D" id="3.40.50.2300">
    <property type="match status" value="1"/>
</dbReference>
<dbReference type="SUPFAM" id="SSF46689">
    <property type="entry name" value="Homeodomain-like"/>
    <property type="match status" value="2"/>
</dbReference>